<evidence type="ECO:0000256" key="1">
    <source>
        <dbReference type="SAM" id="MobiDB-lite"/>
    </source>
</evidence>
<accession>A0AAN9F0H7</accession>
<organism evidence="2 3">
    <name type="scientific">Crotalaria pallida</name>
    <name type="common">Smooth rattlebox</name>
    <name type="synonym">Crotalaria striata</name>
    <dbReference type="NCBI Taxonomy" id="3830"/>
    <lineage>
        <taxon>Eukaryota</taxon>
        <taxon>Viridiplantae</taxon>
        <taxon>Streptophyta</taxon>
        <taxon>Embryophyta</taxon>
        <taxon>Tracheophyta</taxon>
        <taxon>Spermatophyta</taxon>
        <taxon>Magnoliopsida</taxon>
        <taxon>eudicotyledons</taxon>
        <taxon>Gunneridae</taxon>
        <taxon>Pentapetalae</taxon>
        <taxon>rosids</taxon>
        <taxon>fabids</taxon>
        <taxon>Fabales</taxon>
        <taxon>Fabaceae</taxon>
        <taxon>Papilionoideae</taxon>
        <taxon>50 kb inversion clade</taxon>
        <taxon>genistoids sensu lato</taxon>
        <taxon>core genistoids</taxon>
        <taxon>Crotalarieae</taxon>
        <taxon>Crotalaria</taxon>
    </lineage>
</organism>
<keyword evidence="3" id="KW-1185">Reference proteome</keyword>
<gene>
    <name evidence="2" type="ORF">RIF29_20029</name>
</gene>
<feature type="region of interest" description="Disordered" evidence="1">
    <location>
        <begin position="1"/>
        <end position="62"/>
    </location>
</feature>
<comment type="caution">
    <text evidence="2">The sequence shown here is derived from an EMBL/GenBank/DDBJ whole genome shotgun (WGS) entry which is preliminary data.</text>
</comment>
<feature type="compositionally biased region" description="Polar residues" evidence="1">
    <location>
        <begin position="50"/>
        <end position="62"/>
    </location>
</feature>
<evidence type="ECO:0000313" key="2">
    <source>
        <dbReference type="EMBL" id="KAK7267359.1"/>
    </source>
</evidence>
<feature type="compositionally biased region" description="Low complexity" evidence="1">
    <location>
        <begin position="27"/>
        <end position="46"/>
    </location>
</feature>
<feature type="compositionally biased region" description="Basic residues" evidence="1">
    <location>
        <begin position="16"/>
        <end position="26"/>
    </location>
</feature>
<protein>
    <submittedName>
        <fullName evidence="2">Uncharacterized protein</fullName>
    </submittedName>
</protein>
<evidence type="ECO:0000313" key="3">
    <source>
        <dbReference type="Proteomes" id="UP001372338"/>
    </source>
</evidence>
<sequence length="142" mass="15774">MKPKKEQEPVNFPTHHVTRINNKSKRSLSPPRCSSSDVSSTLITSDTNDHNSSSGTSSFVPISTTNNRVESLILDEGFWPEVLSADNSNDTSSFGADLKFQFPFSPLVTQERVHLSSSSSSLCDDMDSWYDVYNIAEELPKL</sequence>
<dbReference type="EMBL" id="JAYWIO010000004">
    <property type="protein sequence ID" value="KAK7267359.1"/>
    <property type="molecule type" value="Genomic_DNA"/>
</dbReference>
<proteinExistence type="predicted"/>
<dbReference type="AlphaFoldDB" id="A0AAN9F0H7"/>
<dbReference type="Proteomes" id="UP001372338">
    <property type="component" value="Unassembled WGS sequence"/>
</dbReference>
<reference evidence="2 3" key="1">
    <citation type="submission" date="2024-01" db="EMBL/GenBank/DDBJ databases">
        <title>The genomes of 5 underutilized Papilionoideae crops provide insights into root nodulation and disease resistanc.</title>
        <authorList>
            <person name="Yuan L."/>
        </authorList>
    </citation>
    <scope>NUCLEOTIDE SEQUENCE [LARGE SCALE GENOMIC DNA]</scope>
    <source>
        <strain evidence="2">ZHUSHIDOU_FW_LH</strain>
        <tissue evidence="2">Leaf</tissue>
    </source>
</reference>
<name>A0AAN9F0H7_CROPI</name>